<sequence length="778" mass="85535">MFSFSGVEMGSILVVDDDPAIHSMYRRVMRPLNRPILKAMEPMEALRIMVEQGVDLIILDQKMPGMTGMEFLKFLRERGKPVPVILVSGYITADLLQQCNQLSVSYIFRKPVSPETLCATAEKILGPEILKSLNDNAENSSAEKVEDLTSEDCDGTDSAPTKAVELPNSEEPVDGKKIEKGSLSKFGEQVLGCISNIGLFVEGTSEEDDIVSDEIVLPPISESPDQTNEELERVLENFFDNHDFSVDPGPEDFVKALKPAAVPENASFRIWVSEDGLKAFIDVKFASNNGKPISENQLRDKLSAMHITFGIRDDEVMKILKDQNHSNNQSISVRNIVLAIGVSPVHGNDGQISYPHLEKSKSEENESNCSDSMERVDYREQHRIINVRAGEQIARITMPTRGIAGISVHGKTIAARDGKPIRMQAGSNVKMSADGLSMYALIDGRLIVKDLYVQVEKVFNVIGDVDMSVGNIHFCGDVIIAGSVLDDFEVEATGNVSVGRNVNAATIICGGNLTVGKGIICRQKGSINATGNVSATFVENSNIQALGNVIISANSMHSAIKSNSVIRIFGKIMGGEIQAKKIIDAGEIGSAMGKMPVLTVGIDIADQIQARRINDKISSRQRQIVEVRQFLARAKKMLSDSSVISAEDKIVIFKLVETYKRLQLEIENLKNEFGQLSTDDNIKGFSDCFIQARDRICRGVDVFFGKKQFEAERDLVHERLCLDPQLLEVVIRPWSEVIIRETVESKTPESILEGEDILGSALVEKGGKPDSTDLFFDL</sequence>
<dbReference type="GO" id="GO:0000160">
    <property type="term" value="P:phosphorelay signal transduction system"/>
    <property type="evidence" value="ECO:0007669"/>
    <property type="project" value="InterPro"/>
</dbReference>
<dbReference type="Pfam" id="PF00072">
    <property type="entry name" value="Response_reg"/>
    <property type="match status" value="1"/>
</dbReference>
<feature type="modified residue" description="4-aspartylphosphate" evidence="1">
    <location>
        <position position="60"/>
    </location>
</feature>
<dbReference type="PANTHER" id="PTHR38032">
    <property type="entry name" value="POLYMERASE-RELATED"/>
    <property type="match status" value="1"/>
</dbReference>
<feature type="region of interest" description="Disordered" evidence="3">
    <location>
        <begin position="351"/>
        <end position="372"/>
    </location>
</feature>
<dbReference type="InterPro" id="IPR005646">
    <property type="entry name" value="FapA"/>
</dbReference>
<gene>
    <name evidence="5" type="ORF">CVV64_17020</name>
</gene>
<evidence type="ECO:0000256" key="3">
    <source>
        <dbReference type="SAM" id="MobiDB-lite"/>
    </source>
</evidence>
<dbReference type="InterPro" id="IPR011006">
    <property type="entry name" value="CheY-like_superfamily"/>
</dbReference>
<accession>A0A2N1PKI2</accession>
<feature type="region of interest" description="Disordered" evidence="3">
    <location>
        <begin position="137"/>
        <end position="176"/>
    </location>
</feature>
<comment type="caution">
    <text evidence="5">The sequence shown here is derived from an EMBL/GenBank/DDBJ whole genome shotgun (WGS) entry which is preliminary data.</text>
</comment>
<organism evidence="5 6">
    <name type="scientific">Candidatus Wallbacteria bacterium HGW-Wallbacteria-1</name>
    <dbReference type="NCBI Taxonomy" id="2013854"/>
    <lineage>
        <taxon>Bacteria</taxon>
        <taxon>Candidatus Walliibacteriota</taxon>
    </lineage>
</organism>
<reference evidence="5 6" key="1">
    <citation type="journal article" date="2017" name="ISME J.">
        <title>Potential for microbial H2 and metal transformations associated with novel bacteria and archaea in deep terrestrial subsurface sediments.</title>
        <authorList>
            <person name="Hernsdorf A.W."/>
            <person name="Amano Y."/>
            <person name="Miyakawa K."/>
            <person name="Ise K."/>
            <person name="Suzuki Y."/>
            <person name="Anantharaman K."/>
            <person name="Probst A."/>
            <person name="Burstein D."/>
            <person name="Thomas B.C."/>
            <person name="Banfield J.F."/>
        </authorList>
    </citation>
    <scope>NUCLEOTIDE SEQUENCE [LARGE SCALE GENOMIC DNA]</scope>
    <source>
        <strain evidence="5">HGW-Wallbacteria-1</strain>
    </source>
</reference>
<dbReference type="EMBL" id="PGXC01000033">
    <property type="protein sequence ID" value="PKK88845.1"/>
    <property type="molecule type" value="Genomic_DNA"/>
</dbReference>
<proteinExistence type="predicted"/>
<name>A0A2N1PKI2_9BACT</name>
<dbReference type="Proteomes" id="UP000233256">
    <property type="component" value="Unassembled WGS sequence"/>
</dbReference>
<dbReference type="InterPro" id="IPR001789">
    <property type="entry name" value="Sig_transdc_resp-reg_receiver"/>
</dbReference>
<dbReference type="InterPro" id="IPR046865">
    <property type="entry name" value="FapA_b_solenoid"/>
</dbReference>
<dbReference type="PANTHER" id="PTHR38032:SF1">
    <property type="entry name" value="RNA-BINDING PROTEIN KHPB N-TERMINAL DOMAIN-CONTAINING PROTEIN"/>
    <property type="match status" value="1"/>
</dbReference>
<dbReference type="AlphaFoldDB" id="A0A2N1PKI2"/>
<evidence type="ECO:0000256" key="1">
    <source>
        <dbReference type="PROSITE-ProRule" id="PRU00169"/>
    </source>
</evidence>
<dbReference type="Pfam" id="PF03961">
    <property type="entry name" value="FapA"/>
    <property type="match status" value="1"/>
</dbReference>
<evidence type="ECO:0000313" key="5">
    <source>
        <dbReference type="EMBL" id="PKK88845.1"/>
    </source>
</evidence>
<feature type="domain" description="Response regulatory" evidence="4">
    <location>
        <begin position="11"/>
        <end position="125"/>
    </location>
</feature>
<keyword evidence="2" id="KW-0175">Coiled coil</keyword>
<evidence type="ECO:0000313" key="6">
    <source>
        <dbReference type="Proteomes" id="UP000233256"/>
    </source>
</evidence>
<feature type="coiled-coil region" evidence="2">
    <location>
        <begin position="652"/>
        <end position="679"/>
    </location>
</feature>
<dbReference type="Gene3D" id="3.40.50.2300">
    <property type="match status" value="1"/>
</dbReference>
<evidence type="ECO:0000256" key="2">
    <source>
        <dbReference type="SAM" id="Coils"/>
    </source>
</evidence>
<dbReference type="SMART" id="SM00448">
    <property type="entry name" value="REC"/>
    <property type="match status" value="1"/>
</dbReference>
<dbReference type="SUPFAM" id="SSF52172">
    <property type="entry name" value="CheY-like"/>
    <property type="match status" value="1"/>
</dbReference>
<keyword evidence="1" id="KW-0597">Phosphoprotein</keyword>
<protein>
    <recommendedName>
        <fullName evidence="4">Response regulatory domain-containing protein</fullName>
    </recommendedName>
</protein>
<evidence type="ECO:0000259" key="4">
    <source>
        <dbReference type="PROSITE" id="PS50110"/>
    </source>
</evidence>
<dbReference type="InterPro" id="IPR046866">
    <property type="entry name" value="FapA_N"/>
</dbReference>
<dbReference type="PROSITE" id="PS50110">
    <property type="entry name" value="RESPONSE_REGULATORY"/>
    <property type="match status" value="1"/>
</dbReference>
<dbReference type="Pfam" id="PF20250">
    <property type="entry name" value="FapA_N"/>
    <property type="match status" value="1"/>
</dbReference>